<dbReference type="SUPFAM" id="SSF74650">
    <property type="entry name" value="Galactose mutarotase-like"/>
    <property type="match status" value="1"/>
</dbReference>
<dbReference type="InterPro" id="IPR017853">
    <property type="entry name" value="GH"/>
</dbReference>
<dbReference type="CDD" id="cd14752">
    <property type="entry name" value="GH31_N"/>
    <property type="match status" value="1"/>
</dbReference>
<dbReference type="Gene3D" id="3.20.20.80">
    <property type="entry name" value="Glycosidases"/>
    <property type="match status" value="1"/>
</dbReference>
<dbReference type="InterPro" id="IPR011013">
    <property type="entry name" value="Gal_mutarotase_sf_dom"/>
</dbReference>
<dbReference type="PROSITE" id="PS51257">
    <property type="entry name" value="PROKAR_LIPOPROTEIN"/>
    <property type="match status" value="1"/>
</dbReference>
<feature type="domain" description="Glycosyl hydrolase family 31 C-terminal" evidence="5">
    <location>
        <begin position="674"/>
        <end position="758"/>
    </location>
</feature>
<dbReference type="PANTHER" id="PTHR46959">
    <property type="entry name" value="SULFOQUINOVOSIDASE"/>
    <property type="match status" value="1"/>
</dbReference>
<feature type="signal peptide" evidence="3">
    <location>
        <begin position="1"/>
        <end position="19"/>
    </location>
</feature>
<sequence>MQKILLSLMYLIASGLLVSCVDSDTEPVSRGVSISPSETDPVIQSTRFNYQAESTGLQFQNQAGQVVLESMPFDRQGAPIALAINEPLGSNNLPELASYAGISYEVGGQVNPEWPAGPWVGNILTGASAGLVFHARELLEDTQANGVRTLTYSTNDPAGRRIQVSAKAAEMGSQEVSVSVEPALGVSSIGLAFKMKADEAFYGFGGRHNSLNQRGNDVISYIQAQNLGAGPLQPGVNVLPGTQGETYLFPSGPDAAYYVQAGFVSSKGYSFLLDDTRLAVFRMGTQRDGGAAAQAWRVSVAGASTRFLVAAGDVKEATAKLSGINGRHRTPPDWALGPVISRTIRTLGAQADNADTYMAKVNDDLEMLRVLKLPVRGYAFEAWDILPREFTRETIRKLNSMGLKSYLYIRNYVGVDIANTERPETFSQAILNGYLARTPGGLPYFFGSTFFVGVGGVIDFTNPKAVQWWKGRVLEMLELGADGFMQDFGENVLNSMQFSDGSTGVTLHNAYPTLFHKVTRQILDEYKLETGRDIFFYTRAGFSGRHALGGSSASFENSNFPGDESTDWSRASGIASLTTNMLNRAVGGAWGFNTDIGGYIDLITPVTSKELFIRWTQWAALSPVFRVHNSASKGVRMPWSFDDETVEIFRTYAALHQRATPYILKTWQAGQTTGLPPTRPLWLMFPDDPQAVTQDQMWMLGDDVLVAPVVTEGSTMREVYFPIGCWQDPENKAEYTGPSTKSISAPLNKLPYFFRCGSNPF</sequence>
<dbReference type="Gene3D" id="2.60.40.1180">
    <property type="entry name" value="Golgi alpha-mannosidase II"/>
    <property type="match status" value="1"/>
</dbReference>
<evidence type="ECO:0008006" key="8">
    <source>
        <dbReference type="Google" id="ProtNLM"/>
    </source>
</evidence>
<organism evidence="6 7">
    <name type="scientific">Limnobacter thiooxidans</name>
    <dbReference type="NCBI Taxonomy" id="131080"/>
    <lineage>
        <taxon>Bacteria</taxon>
        <taxon>Pseudomonadati</taxon>
        <taxon>Pseudomonadota</taxon>
        <taxon>Betaproteobacteria</taxon>
        <taxon>Burkholderiales</taxon>
        <taxon>Burkholderiaceae</taxon>
        <taxon>Limnobacter</taxon>
    </lineage>
</organism>
<evidence type="ECO:0000259" key="4">
    <source>
        <dbReference type="Pfam" id="PF01055"/>
    </source>
</evidence>
<evidence type="ECO:0000256" key="2">
    <source>
        <dbReference type="RuleBase" id="RU361185"/>
    </source>
</evidence>
<evidence type="ECO:0000259" key="5">
    <source>
        <dbReference type="Pfam" id="PF21365"/>
    </source>
</evidence>
<feature type="chain" id="PRO_5041712858" description="Alpha-glucosidase" evidence="3">
    <location>
        <begin position="20"/>
        <end position="761"/>
    </location>
</feature>
<dbReference type="SUPFAM" id="SSF51011">
    <property type="entry name" value="Glycosyl hydrolase domain"/>
    <property type="match status" value="1"/>
</dbReference>
<dbReference type="GO" id="GO:0030246">
    <property type="term" value="F:carbohydrate binding"/>
    <property type="evidence" value="ECO:0007669"/>
    <property type="project" value="InterPro"/>
</dbReference>
<keyword evidence="7" id="KW-1185">Reference proteome</keyword>
<dbReference type="SUPFAM" id="SSF51445">
    <property type="entry name" value="(Trans)glycosidases"/>
    <property type="match status" value="1"/>
</dbReference>
<keyword evidence="2" id="KW-0378">Hydrolase</keyword>
<dbReference type="Pfam" id="PF21365">
    <property type="entry name" value="Glyco_hydro_31_3rd"/>
    <property type="match status" value="1"/>
</dbReference>
<dbReference type="PANTHER" id="PTHR46959:SF2">
    <property type="entry name" value="SULFOQUINOVOSIDASE"/>
    <property type="match status" value="1"/>
</dbReference>
<dbReference type="InterPro" id="IPR000322">
    <property type="entry name" value="Glyco_hydro_31_TIM"/>
</dbReference>
<feature type="domain" description="Glycoside hydrolase family 31 TIM barrel" evidence="4">
    <location>
        <begin position="330"/>
        <end position="664"/>
    </location>
</feature>
<dbReference type="InterPro" id="IPR052990">
    <property type="entry name" value="Sulfoquinovosidase_GH31"/>
</dbReference>
<comment type="similarity">
    <text evidence="1 2">Belongs to the glycosyl hydrolase 31 family.</text>
</comment>
<accession>A0AA86MDV1</accession>
<dbReference type="GO" id="GO:0004553">
    <property type="term" value="F:hydrolase activity, hydrolyzing O-glycosyl compounds"/>
    <property type="evidence" value="ECO:0007669"/>
    <property type="project" value="InterPro"/>
</dbReference>
<dbReference type="InterPro" id="IPR013780">
    <property type="entry name" value="Glyco_hydro_b"/>
</dbReference>
<dbReference type="EMBL" id="AP028947">
    <property type="protein sequence ID" value="BET26321.1"/>
    <property type="molecule type" value="Genomic_DNA"/>
</dbReference>
<name>A0AA86MDV1_9BURK</name>
<dbReference type="AlphaFoldDB" id="A0AA86MDV1"/>
<dbReference type="Proteomes" id="UP001329151">
    <property type="component" value="Chromosome"/>
</dbReference>
<gene>
    <name evidence="6" type="ORF">RGQ30_18220</name>
</gene>
<reference evidence="6 7" key="1">
    <citation type="submission" date="2023-10" db="EMBL/GenBank/DDBJ databases">
        <title>Complete Genome Sequence of Limnobacter thiooxidans CS-K2T, Isolated from freshwater lake sediments in Bavaria, Germany.</title>
        <authorList>
            <person name="Naruki M."/>
            <person name="Watanabe A."/>
            <person name="Warashina T."/>
            <person name="Morita T."/>
            <person name="Arakawa K."/>
        </authorList>
    </citation>
    <scope>NUCLEOTIDE SEQUENCE [LARGE SCALE GENOMIC DNA]</scope>
    <source>
        <strain evidence="6 7">CS-K2</strain>
    </source>
</reference>
<evidence type="ECO:0000256" key="3">
    <source>
        <dbReference type="SAM" id="SignalP"/>
    </source>
</evidence>
<dbReference type="RefSeq" id="WP_130556196.1">
    <property type="nucleotide sequence ID" value="NZ_AP028947.1"/>
</dbReference>
<dbReference type="Gene3D" id="2.60.40.1760">
    <property type="entry name" value="glycosyl hydrolase (family 31)"/>
    <property type="match status" value="1"/>
</dbReference>
<keyword evidence="3" id="KW-0732">Signal</keyword>
<protein>
    <recommendedName>
        <fullName evidence="8">Alpha-glucosidase</fullName>
    </recommendedName>
</protein>
<evidence type="ECO:0000313" key="6">
    <source>
        <dbReference type="EMBL" id="BET26321.1"/>
    </source>
</evidence>
<keyword evidence="2" id="KW-0326">Glycosidase</keyword>
<dbReference type="KEGG" id="lto:RGQ30_18220"/>
<evidence type="ECO:0000313" key="7">
    <source>
        <dbReference type="Proteomes" id="UP001329151"/>
    </source>
</evidence>
<dbReference type="GO" id="GO:0005975">
    <property type="term" value="P:carbohydrate metabolic process"/>
    <property type="evidence" value="ECO:0007669"/>
    <property type="project" value="InterPro"/>
</dbReference>
<evidence type="ECO:0000256" key="1">
    <source>
        <dbReference type="ARBA" id="ARBA00007806"/>
    </source>
</evidence>
<proteinExistence type="inferred from homology"/>
<dbReference type="InterPro" id="IPR048395">
    <property type="entry name" value="Glyco_hydro_31_C"/>
</dbReference>
<dbReference type="Pfam" id="PF01055">
    <property type="entry name" value="Glyco_hydro_31_2nd"/>
    <property type="match status" value="1"/>
</dbReference>